<name>A0A4Y4DMA9_GLUUR</name>
<reference evidence="2 3" key="1">
    <citation type="submission" date="2019-06" db="EMBL/GenBank/DDBJ databases">
        <title>Whole genome shotgun sequence of Glutamicibacter uratoxydans NBRC 15515.</title>
        <authorList>
            <person name="Hosoyama A."/>
            <person name="Uohara A."/>
            <person name="Ohji S."/>
            <person name="Ichikawa N."/>
        </authorList>
    </citation>
    <scope>NUCLEOTIDE SEQUENCE [LARGE SCALE GENOMIC DNA]</scope>
    <source>
        <strain evidence="2 3">NBRC 15515</strain>
    </source>
</reference>
<comment type="caution">
    <text evidence="2">The sequence shown here is derived from an EMBL/GenBank/DDBJ whole genome shotgun (WGS) entry which is preliminary data.</text>
</comment>
<dbReference type="EMBL" id="BJNY01000010">
    <property type="protein sequence ID" value="GED06479.1"/>
    <property type="molecule type" value="Genomic_DNA"/>
</dbReference>
<keyword evidence="1" id="KW-0812">Transmembrane</keyword>
<proteinExistence type="predicted"/>
<keyword evidence="1" id="KW-1133">Transmembrane helix</keyword>
<dbReference type="RefSeq" id="WP_141364570.1">
    <property type="nucleotide sequence ID" value="NZ_BAAAJL010000010.1"/>
</dbReference>
<keyword evidence="3" id="KW-1185">Reference proteome</keyword>
<dbReference type="OrthoDB" id="4950741at2"/>
<protein>
    <submittedName>
        <fullName evidence="2">Uncharacterized protein</fullName>
    </submittedName>
</protein>
<keyword evidence="1" id="KW-0472">Membrane</keyword>
<feature type="transmembrane region" description="Helical" evidence="1">
    <location>
        <begin position="48"/>
        <end position="68"/>
    </location>
</feature>
<gene>
    <name evidence="2" type="ORF">AUR04nite_20110</name>
</gene>
<feature type="transmembrane region" description="Helical" evidence="1">
    <location>
        <begin position="7"/>
        <end position="28"/>
    </location>
</feature>
<evidence type="ECO:0000256" key="1">
    <source>
        <dbReference type="SAM" id="Phobius"/>
    </source>
</evidence>
<dbReference type="Proteomes" id="UP000316612">
    <property type="component" value="Unassembled WGS sequence"/>
</dbReference>
<organism evidence="2 3">
    <name type="scientific">Glutamicibacter uratoxydans</name>
    <name type="common">Arthrobacter uratoxydans</name>
    <dbReference type="NCBI Taxonomy" id="43667"/>
    <lineage>
        <taxon>Bacteria</taxon>
        <taxon>Bacillati</taxon>
        <taxon>Actinomycetota</taxon>
        <taxon>Actinomycetes</taxon>
        <taxon>Micrococcales</taxon>
        <taxon>Micrococcaceae</taxon>
        <taxon>Glutamicibacter</taxon>
    </lineage>
</organism>
<accession>A0A4Y4DMA9</accession>
<evidence type="ECO:0000313" key="2">
    <source>
        <dbReference type="EMBL" id="GED06479.1"/>
    </source>
</evidence>
<dbReference type="AlphaFoldDB" id="A0A4Y4DMA9"/>
<evidence type="ECO:0000313" key="3">
    <source>
        <dbReference type="Proteomes" id="UP000316612"/>
    </source>
</evidence>
<sequence>MIDWMAFLIVAIVTWVAALLIVAAYSLGVRLLAVAKDEGASVGLNKTGAYACFTVCGLIVAFGVILIVPQLSDAILGFSSSH</sequence>